<feature type="transmembrane region" description="Helical" evidence="3">
    <location>
        <begin position="61"/>
        <end position="79"/>
    </location>
</feature>
<evidence type="ECO:0000256" key="2">
    <source>
        <dbReference type="PIRSR" id="PIRSR018571-1"/>
    </source>
</evidence>
<dbReference type="AlphaFoldDB" id="A0A8A0RMW5"/>
<dbReference type="KEGG" id="kme:H0A61_02125"/>
<dbReference type="EC" id="3.4.23.-" evidence="1"/>
<gene>
    <name evidence="4" type="primary">spoIIGA</name>
    <name evidence="4" type="ORF">H0A61_02125</name>
</gene>
<feature type="active site" evidence="2">
    <location>
        <position position="179"/>
    </location>
</feature>
<dbReference type="Proteomes" id="UP000662904">
    <property type="component" value="Chromosome"/>
</dbReference>
<evidence type="ECO:0000256" key="3">
    <source>
        <dbReference type="SAM" id="Phobius"/>
    </source>
</evidence>
<feature type="transmembrane region" description="Helical" evidence="3">
    <location>
        <begin position="91"/>
        <end position="115"/>
    </location>
</feature>
<keyword evidence="1" id="KW-0064">Aspartyl protease</keyword>
<evidence type="ECO:0000313" key="4">
    <source>
        <dbReference type="EMBL" id="QSQ09745.1"/>
    </source>
</evidence>
<keyword evidence="5" id="KW-1185">Reference proteome</keyword>
<comment type="similarity">
    <text evidence="1">Belongs to the peptidase U4 family.</text>
</comment>
<keyword evidence="1" id="KW-1003">Cell membrane</keyword>
<comment type="function">
    <text evidence="1">Probable aspartic protease that is responsible for the proteolytic cleavage of the RNA polymerase sigma E factor (SigE/spoIIGB) to yield the active peptide in the mother cell during sporulation. Responds to a signal from the forespore that is triggered by the extracellular signal protein SpoIIR.</text>
</comment>
<dbReference type="GO" id="GO:0030435">
    <property type="term" value="P:sporulation resulting in formation of a cellular spore"/>
    <property type="evidence" value="ECO:0007669"/>
    <property type="project" value="UniProtKB-KW"/>
</dbReference>
<comment type="subcellular location">
    <subcellularLocation>
        <location evidence="1">Cell membrane</location>
    </subcellularLocation>
</comment>
<dbReference type="NCBIfam" id="TIGR02854">
    <property type="entry name" value="spore_II_GA"/>
    <property type="match status" value="1"/>
</dbReference>
<dbReference type="EMBL" id="CP059066">
    <property type="protein sequence ID" value="QSQ09745.1"/>
    <property type="molecule type" value="Genomic_DNA"/>
</dbReference>
<dbReference type="Pfam" id="PF03419">
    <property type="entry name" value="Peptidase_U4"/>
    <property type="match status" value="1"/>
</dbReference>
<organism evidence="4 5">
    <name type="scientific">Koleobacter methoxysyntrophicus</name>
    <dbReference type="NCBI Taxonomy" id="2751313"/>
    <lineage>
        <taxon>Bacteria</taxon>
        <taxon>Bacillati</taxon>
        <taxon>Bacillota</taxon>
        <taxon>Clostridia</taxon>
        <taxon>Koleobacterales</taxon>
        <taxon>Koleobacteraceae</taxon>
        <taxon>Koleobacter</taxon>
    </lineage>
</organism>
<dbReference type="GO" id="GO:0005886">
    <property type="term" value="C:plasma membrane"/>
    <property type="evidence" value="ECO:0007669"/>
    <property type="project" value="UniProtKB-SubCell"/>
</dbReference>
<keyword evidence="3" id="KW-1133">Transmembrane helix</keyword>
<accession>A0A8A0RMW5</accession>
<dbReference type="GO" id="GO:0006508">
    <property type="term" value="P:proteolysis"/>
    <property type="evidence" value="ECO:0007669"/>
    <property type="project" value="UniProtKB-KW"/>
</dbReference>
<dbReference type="GO" id="GO:0030436">
    <property type="term" value="P:asexual sporulation"/>
    <property type="evidence" value="ECO:0007669"/>
    <property type="project" value="InterPro"/>
</dbReference>
<dbReference type="RefSeq" id="WP_206707084.1">
    <property type="nucleotide sequence ID" value="NZ_CP059066.1"/>
</dbReference>
<evidence type="ECO:0000256" key="1">
    <source>
        <dbReference type="PIRNR" id="PIRNR018571"/>
    </source>
</evidence>
<keyword evidence="3" id="KW-0812">Transmembrane</keyword>
<proteinExistence type="inferred from homology"/>
<keyword evidence="1" id="KW-0645">Protease</keyword>
<dbReference type="PIRSF" id="PIRSF018571">
    <property type="entry name" value="SpoIIGA"/>
    <property type="match status" value="1"/>
</dbReference>
<feature type="transmembrane region" description="Helical" evidence="3">
    <location>
        <begin position="6"/>
        <end position="26"/>
    </location>
</feature>
<reference evidence="4" key="1">
    <citation type="submission" date="2020-07" db="EMBL/GenBank/DDBJ databases">
        <title>Koleobacter methoxysyntrophicus gen. nov., sp. nov., a novel anaerobic bacterium isolated from deep subsurface oil field and proposal of Koleobacterales ord. nov. in the phylum Firmicutes.</title>
        <authorList>
            <person name="Sakamoto S."/>
            <person name="Tamaki H."/>
        </authorList>
    </citation>
    <scope>NUCLEOTIDE SEQUENCE</scope>
    <source>
        <strain evidence="4">NRmbB1</strain>
    </source>
</reference>
<name>A0A8A0RMW5_9FIRM</name>
<evidence type="ECO:0000313" key="5">
    <source>
        <dbReference type="Proteomes" id="UP000662904"/>
    </source>
</evidence>
<feature type="transmembrane region" description="Helical" evidence="3">
    <location>
        <begin position="127"/>
        <end position="146"/>
    </location>
</feature>
<dbReference type="InterPro" id="IPR005081">
    <property type="entry name" value="SpoIIGA"/>
</dbReference>
<keyword evidence="1 3" id="KW-0472">Membrane</keyword>
<dbReference type="GO" id="GO:0004190">
    <property type="term" value="F:aspartic-type endopeptidase activity"/>
    <property type="evidence" value="ECO:0007669"/>
    <property type="project" value="UniProtKB-KW"/>
</dbReference>
<keyword evidence="1" id="KW-0749">Sporulation</keyword>
<feature type="transmembrane region" description="Helical" evidence="3">
    <location>
        <begin position="33"/>
        <end position="55"/>
    </location>
</feature>
<sequence>MVIYWDIVFLINLVMNFIILWLTSIITKSKVSLIRIGLGSLAGSIYLVALFFPVMHFLNTLSMKFILSLLIIILTFFPARIKDFLKLLGYFYIVSFMIGGAAFGIFYFSDIGVFFYNGIILFKNNSIQWWILILSVIIVCILMKFLRDYIQKNFFKEKTFVPVTIFLNKRLLEVKALIDTGNNLYDPFSNAPVIIVEYEAIKNLLSDELQDIFNKGQDKDLYLITEKLSKSQWSTRFRLIPFTSIGKTNGMLIGLRPDKIRVKTDDQEVEIENTIIGIYHDTLSPDGNYKALLHPDVLNC</sequence>
<keyword evidence="1 4" id="KW-0378">Hydrolase</keyword>
<protein>
    <recommendedName>
        <fullName evidence="1">Sporulation sigma-E factor-processing peptidase</fullName>
        <ecNumber evidence="1">3.4.23.-</ecNumber>
    </recommendedName>
    <alternativeName>
        <fullName evidence="1">Membrane-associated aspartic protease</fullName>
    </alternativeName>
    <alternativeName>
        <fullName evidence="1">Stage II sporulation protein GA</fullName>
    </alternativeName>
</protein>